<reference evidence="2 3" key="1">
    <citation type="submission" date="2023-08" db="EMBL/GenBank/DDBJ databases">
        <authorList>
            <person name="Folkvardsen B D."/>
            <person name="Norman A."/>
        </authorList>
    </citation>
    <scope>NUCLEOTIDE SEQUENCE [LARGE SCALE GENOMIC DNA]</scope>
    <source>
        <strain evidence="2 3">Mu0102</strain>
    </source>
</reference>
<dbReference type="SUPFAM" id="SSF54427">
    <property type="entry name" value="NTF2-like"/>
    <property type="match status" value="1"/>
</dbReference>
<feature type="domain" description="Limonene-1,2-epoxide hydrolase" evidence="1">
    <location>
        <begin position="2"/>
        <end position="125"/>
    </location>
</feature>
<dbReference type="InterPro" id="IPR013100">
    <property type="entry name" value="LEH"/>
</dbReference>
<dbReference type="Proteomes" id="UP001190464">
    <property type="component" value="Chromosome"/>
</dbReference>
<accession>A0ABM9LIN0</accession>
<name>A0ABM9LIN0_9MYCO</name>
<dbReference type="EMBL" id="OY726398">
    <property type="protein sequence ID" value="CAJ1499684.1"/>
    <property type="molecule type" value="Genomic_DNA"/>
</dbReference>
<sequence length="140" mass="15943">MAPAEVVEAFLYAVMRDKDFDRLSELVTDDLVYENVGYSTIRGGQRLVAMFRGMAARMPVINWEVRFHRVASQGATILTERTDSIVMGRFQAHFWVFGVFEIRDGRVALWRDYFDLADVIKGALRGVLALAVPALRRRSS</sequence>
<organism evidence="2 3">
    <name type="scientific">[Mycobacterium] holstebronense</name>
    <dbReference type="NCBI Taxonomy" id="3064288"/>
    <lineage>
        <taxon>Bacteria</taxon>
        <taxon>Bacillati</taxon>
        <taxon>Actinomycetota</taxon>
        <taxon>Actinomycetes</taxon>
        <taxon>Mycobacteriales</taxon>
        <taxon>Mycobacteriaceae</taxon>
        <taxon>Mycolicibacterium</taxon>
    </lineage>
</organism>
<evidence type="ECO:0000313" key="3">
    <source>
        <dbReference type="Proteomes" id="UP001190464"/>
    </source>
</evidence>
<evidence type="ECO:0000313" key="2">
    <source>
        <dbReference type="EMBL" id="CAJ1499684.1"/>
    </source>
</evidence>
<dbReference type="RefSeq" id="WP_308486947.1">
    <property type="nucleotide sequence ID" value="NZ_OY726398.1"/>
</dbReference>
<dbReference type="GO" id="GO:0016787">
    <property type="term" value="F:hydrolase activity"/>
    <property type="evidence" value="ECO:0007669"/>
    <property type="project" value="UniProtKB-KW"/>
</dbReference>
<dbReference type="Pfam" id="PF07858">
    <property type="entry name" value="LEH"/>
    <property type="match status" value="1"/>
</dbReference>
<evidence type="ECO:0000259" key="1">
    <source>
        <dbReference type="Pfam" id="PF07858"/>
    </source>
</evidence>
<dbReference type="Gene3D" id="3.10.450.50">
    <property type="match status" value="1"/>
</dbReference>
<dbReference type="InterPro" id="IPR032710">
    <property type="entry name" value="NTF2-like_dom_sf"/>
</dbReference>
<keyword evidence="2" id="KW-0378">Hydrolase</keyword>
<keyword evidence="3" id="KW-1185">Reference proteome</keyword>
<protein>
    <submittedName>
        <fullName evidence="2">Limonene-1,2-epoxide hydrolase family protein</fullName>
    </submittedName>
</protein>
<proteinExistence type="predicted"/>
<gene>
    <name evidence="2" type="ORF">MU0102_001039</name>
</gene>